<dbReference type="Pfam" id="PF26158">
    <property type="entry name" value="Claudin_TMEM179-179B"/>
    <property type="match status" value="1"/>
</dbReference>
<organism evidence="8">
    <name type="scientific">Photinus pyralis</name>
    <name type="common">Common eastern firefly</name>
    <name type="synonym">Lampyris pyralis</name>
    <dbReference type="NCBI Taxonomy" id="7054"/>
    <lineage>
        <taxon>Eukaryota</taxon>
        <taxon>Metazoa</taxon>
        <taxon>Ecdysozoa</taxon>
        <taxon>Arthropoda</taxon>
        <taxon>Hexapoda</taxon>
        <taxon>Insecta</taxon>
        <taxon>Pterygota</taxon>
        <taxon>Neoptera</taxon>
        <taxon>Endopterygota</taxon>
        <taxon>Coleoptera</taxon>
        <taxon>Polyphaga</taxon>
        <taxon>Elateriformia</taxon>
        <taxon>Elateroidea</taxon>
        <taxon>Lampyridae</taxon>
        <taxon>Lampyrinae</taxon>
        <taxon>Photinus</taxon>
    </lineage>
</organism>
<reference evidence="9" key="3">
    <citation type="submission" date="2019-08" db="EMBL/GenBank/DDBJ databases">
        <authorList>
            <consortium name="Photinus pyralis genome working group"/>
            <person name="Fallon T.R."/>
            <person name="Sander Lower S.E."/>
            <person name="Weng J.-K."/>
        </authorList>
    </citation>
    <scope>NUCLEOTIDE SEQUENCE</scope>
    <source>
        <strain evidence="9">1611_PpyrPB1</strain>
        <tissue evidence="9">Whole body</tissue>
    </source>
</reference>
<feature type="compositionally biased region" description="Basic and acidic residues" evidence="6">
    <location>
        <begin position="342"/>
        <end position="353"/>
    </location>
</feature>
<reference evidence="9 10" key="2">
    <citation type="journal article" date="2018" name="Elife">
        <title>Firefly genomes illuminate parallel origins of bioluminescence in beetles.</title>
        <authorList>
            <person name="Fallon T.R."/>
            <person name="Lower S.E."/>
            <person name="Chang C.H."/>
            <person name="Bessho-Uehara M."/>
            <person name="Martin G.J."/>
            <person name="Bewick A.J."/>
            <person name="Behringer M."/>
            <person name="Debat H.J."/>
            <person name="Wong I."/>
            <person name="Day J.C."/>
            <person name="Suvorov A."/>
            <person name="Silva C.J."/>
            <person name="Stanger-Hall K.F."/>
            <person name="Hall D.W."/>
            <person name="Schmitz R.J."/>
            <person name="Nelson D.R."/>
            <person name="Lewis S.M."/>
            <person name="Shigenobu S."/>
            <person name="Bybee S.M."/>
            <person name="Larracuente A.M."/>
            <person name="Oba Y."/>
            <person name="Weng J.K."/>
        </authorList>
    </citation>
    <scope>NUCLEOTIDE SEQUENCE [LARGE SCALE GENOMIC DNA]</scope>
    <source>
        <strain evidence="9">1611_PpyrPB1</strain>
        <tissue evidence="9">Whole body</tissue>
    </source>
</reference>
<feature type="transmembrane region" description="Helical" evidence="7">
    <location>
        <begin position="204"/>
        <end position="228"/>
    </location>
</feature>
<evidence type="ECO:0000256" key="1">
    <source>
        <dbReference type="ARBA" id="ARBA00004141"/>
    </source>
</evidence>
<dbReference type="InterPro" id="IPR059010">
    <property type="entry name" value="TMEM179-179B"/>
</dbReference>
<evidence type="ECO:0000313" key="10">
    <source>
        <dbReference type="Proteomes" id="UP000327044"/>
    </source>
</evidence>
<proteinExistence type="inferred from homology"/>
<comment type="similarity">
    <text evidence="5">Belongs to the TMEM179 family.</text>
</comment>
<protein>
    <submittedName>
        <fullName evidence="8">Uncharacterized protein</fullName>
    </submittedName>
</protein>
<feature type="transmembrane region" description="Helical" evidence="7">
    <location>
        <begin position="20"/>
        <end position="41"/>
    </location>
</feature>
<feature type="compositionally biased region" description="Polar residues" evidence="6">
    <location>
        <begin position="309"/>
        <end position="320"/>
    </location>
</feature>
<evidence type="ECO:0000256" key="6">
    <source>
        <dbReference type="SAM" id="MobiDB-lite"/>
    </source>
</evidence>
<evidence type="ECO:0000313" key="9">
    <source>
        <dbReference type="EMBL" id="KAB0805004.1"/>
    </source>
</evidence>
<accession>A0A1Y1MQJ5</accession>
<dbReference type="Proteomes" id="UP000327044">
    <property type="component" value="Unassembled WGS sequence"/>
</dbReference>
<dbReference type="AlphaFoldDB" id="A0A1Y1MQJ5"/>
<name>A0A1Y1MQJ5_PHOPY</name>
<feature type="compositionally biased region" description="Basic and acidic residues" evidence="6">
    <location>
        <begin position="280"/>
        <end position="307"/>
    </location>
</feature>
<keyword evidence="10" id="KW-1185">Reference proteome</keyword>
<keyword evidence="3 7" id="KW-1133">Transmembrane helix</keyword>
<dbReference type="InParanoid" id="A0A1Y1MQJ5"/>
<evidence type="ECO:0000256" key="5">
    <source>
        <dbReference type="ARBA" id="ARBA00093776"/>
    </source>
</evidence>
<dbReference type="EMBL" id="GEZM01024120">
    <property type="protein sequence ID" value="JAV87955.1"/>
    <property type="molecule type" value="Transcribed_RNA"/>
</dbReference>
<evidence type="ECO:0000256" key="2">
    <source>
        <dbReference type="ARBA" id="ARBA00022692"/>
    </source>
</evidence>
<dbReference type="EMBL" id="VVIM01000001">
    <property type="protein sequence ID" value="KAB0805004.1"/>
    <property type="molecule type" value="Genomic_DNA"/>
</dbReference>
<evidence type="ECO:0000256" key="3">
    <source>
        <dbReference type="ARBA" id="ARBA00022989"/>
    </source>
</evidence>
<dbReference type="PANTHER" id="PTHR31872">
    <property type="entry name" value="TRANSMEMBRANE PROTEIN 179"/>
    <property type="match status" value="1"/>
</dbReference>
<feature type="transmembrane region" description="Helical" evidence="7">
    <location>
        <begin position="144"/>
        <end position="166"/>
    </location>
</feature>
<feature type="region of interest" description="Disordered" evidence="6">
    <location>
        <begin position="278"/>
        <end position="353"/>
    </location>
</feature>
<dbReference type="InterPro" id="IPR029673">
    <property type="entry name" value="TMEM179"/>
</dbReference>
<keyword evidence="2 7" id="KW-0812">Transmembrane</keyword>
<keyword evidence="4 7" id="KW-0472">Membrane</keyword>
<feature type="transmembrane region" description="Helical" evidence="7">
    <location>
        <begin position="101"/>
        <end position="124"/>
    </location>
</feature>
<dbReference type="OrthoDB" id="8173371at2759"/>
<evidence type="ECO:0000313" key="8">
    <source>
        <dbReference type="EMBL" id="JAV87954.1"/>
    </source>
</evidence>
<evidence type="ECO:0000256" key="7">
    <source>
        <dbReference type="SAM" id="Phobius"/>
    </source>
</evidence>
<comment type="subcellular location">
    <subcellularLocation>
        <location evidence="1">Membrane</location>
        <topology evidence="1">Multi-pass membrane protein</topology>
    </subcellularLocation>
</comment>
<reference evidence="8" key="1">
    <citation type="journal article" date="2016" name="Sci. Rep.">
        <title>Molecular characterization of firefly nuptial gifts: a multi-omics approach sheds light on postcopulatory sexual selection.</title>
        <authorList>
            <person name="Al-Wathiqui N."/>
            <person name="Fallon T.R."/>
            <person name="South A."/>
            <person name="Weng J.K."/>
            <person name="Lewis S.M."/>
        </authorList>
    </citation>
    <scope>NUCLEOTIDE SEQUENCE</scope>
</reference>
<evidence type="ECO:0000256" key="4">
    <source>
        <dbReference type="ARBA" id="ARBA00023136"/>
    </source>
</evidence>
<sequence>MDTHSYYLLLDNDTSRVSIAWKGIQLICLLSIGLSGFWAAFCMGRLTLDFGNNCFLYAHLEFLTNDTDLATMRKTYPLLADHLPAASAINLRTTEWGKKSMCYFCQFTPLMSSIYALIWFALFLLCTRGGVGYISDTFSRPWRIVYPALIFGAISAIVMFVSAIHITNGSQEFCTQFVKRWNSTSCFNDIDKYTIYFSGRKATFFANLIASVTSSHICCVSWLLYVLILSLRIMCIADFQMVKVEVMHSTSSKQCLTYTPSSTPQPKQILMATPESISDDVEKQAGKGDRDFTLQDSDKTSLKDEPAHLQSQKQKYSPSLNFADDSPFNEDNKSISLVPLTKKPDDLGSNENRDELAWRAPRIDFSNL</sequence>
<gene>
    <name evidence="9" type="ORF">PPYR_01974</name>
</gene>
<dbReference type="PANTHER" id="PTHR31872:SF4">
    <property type="entry name" value="TRANSMEMBRANE PROTEIN 179"/>
    <property type="match status" value="1"/>
</dbReference>
<dbReference type="EMBL" id="GEZM01024121">
    <property type="protein sequence ID" value="JAV87954.1"/>
    <property type="molecule type" value="Transcribed_RNA"/>
</dbReference>